<evidence type="ECO:0000256" key="1">
    <source>
        <dbReference type="ARBA" id="ARBA00002489"/>
    </source>
</evidence>
<dbReference type="HOGENOM" id="CLU_022833_2_0_1"/>
<organism evidence="9 10">
    <name type="scientific">Colletotrichum sublineola</name>
    <name type="common">Sorghum anthracnose fungus</name>
    <dbReference type="NCBI Taxonomy" id="1173701"/>
    <lineage>
        <taxon>Eukaryota</taxon>
        <taxon>Fungi</taxon>
        <taxon>Dikarya</taxon>
        <taxon>Ascomycota</taxon>
        <taxon>Pezizomycotina</taxon>
        <taxon>Sordariomycetes</taxon>
        <taxon>Hypocreomycetidae</taxon>
        <taxon>Glomerellales</taxon>
        <taxon>Glomerellaceae</taxon>
        <taxon>Colletotrichum</taxon>
        <taxon>Colletotrichum graminicola species complex</taxon>
    </lineage>
</organism>
<dbReference type="InterPro" id="IPR038869">
    <property type="entry name" value="DLT1"/>
</dbReference>
<protein>
    <recommendedName>
        <fullName evidence="3 7">Defect at low temperature protein 1</fullName>
    </recommendedName>
</protein>
<evidence type="ECO:0000313" key="10">
    <source>
        <dbReference type="Proteomes" id="UP000027238"/>
    </source>
</evidence>
<dbReference type="PANTHER" id="PTHR40021:SF1">
    <property type="entry name" value="DEFECT AT LOW TEMPERATURE PROTEIN 1"/>
    <property type="match status" value="1"/>
</dbReference>
<evidence type="ECO:0000256" key="2">
    <source>
        <dbReference type="ARBA" id="ARBA00005550"/>
    </source>
</evidence>
<dbReference type="eggNOG" id="ENOG502RAJJ">
    <property type="taxonomic scope" value="Eukaryota"/>
</dbReference>
<dbReference type="STRING" id="1173701.A0A066XJW9"/>
<feature type="transmembrane region" description="Helical" evidence="7">
    <location>
        <begin position="7"/>
        <end position="29"/>
    </location>
</feature>
<keyword evidence="10" id="KW-1185">Reference proteome</keyword>
<keyword evidence="4 7" id="KW-0812">Transmembrane</keyword>
<dbReference type="PANTHER" id="PTHR40021">
    <property type="entry name" value="DEFECT AT LOW TEMPERATURE PROTEIN 1"/>
    <property type="match status" value="1"/>
</dbReference>
<proteinExistence type="inferred from homology"/>
<sequence length="445" mass="48952">MFSPRVIFRFIYGSFYFVLCFLLTLLLLITPGDTIYQAYSNNQPYNIWIIAATLVLTLLIVSFIYATRLYLNKTILASIPKSWVPIEKGDVNKKVHEMITADLKRSASIAYDARPRIETSLLGSDMGEVLAEKQNSGSSSAARKRFQLPTLKKPATTEKETGIALPPRRPVWGEIEHYGWSSPNSIDLPDLQYSTVLSELPNLIEAKALTLAPPDRSSPAHPPMLDADAVALLQRPLSMSLRDYLGHLAELGVISLNATTADFLSTYEYARFSTRPISNAQFREVMHLFAAILRGMRPLHPAVLGPMDGPSEVSDSDIDNDAPMATNPTTPRSLSRSVTQSTQGSYIRREPTVNARNSSAHTWAQYRTAPATPLGTLAGAISRSSSLNSFAQTRQAYGPRHFSSNASLRSRASGSSASGSIIRLATRRDSTDLPYVLSLRETRTG</sequence>
<comment type="similarity">
    <text evidence="2 7">Belongs to the DLT1 family.</text>
</comment>
<evidence type="ECO:0000256" key="5">
    <source>
        <dbReference type="ARBA" id="ARBA00022989"/>
    </source>
</evidence>
<comment type="caution">
    <text evidence="9">The sequence shown here is derived from an EMBL/GenBank/DDBJ whole genome shotgun (WGS) entry which is preliminary data.</text>
</comment>
<evidence type="ECO:0000256" key="7">
    <source>
        <dbReference type="RuleBase" id="RU367100"/>
    </source>
</evidence>
<dbReference type="EMBL" id="JMSE01000971">
    <property type="protein sequence ID" value="KDN66041.1"/>
    <property type="molecule type" value="Genomic_DNA"/>
</dbReference>
<dbReference type="OrthoDB" id="4096362at2759"/>
<evidence type="ECO:0000256" key="4">
    <source>
        <dbReference type="ARBA" id="ARBA00022692"/>
    </source>
</evidence>
<feature type="compositionally biased region" description="Polar residues" evidence="8">
    <location>
        <begin position="326"/>
        <end position="345"/>
    </location>
</feature>
<accession>A0A066XJW9</accession>
<comment type="subcellular location">
    <subcellularLocation>
        <location evidence="7">Membrane</location>
        <topology evidence="7">Multi-pass membrane protein</topology>
    </subcellularLocation>
</comment>
<evidence type="ECO:0000256" key="3">
    <source>
        <dbReference type="ARBA" id="ARBA00021353"/>
    </source>
</evidence>
<dbReference type="AlphaFoldDB" id="A0A066XJW9"/>
<name>A0A066XJW9_COLSU</name>
<keyword evidence="6 7" id="KW-0472">Membrane</keyword>
<dbReference type="Proteomes" id="UP000027238">
    <property type="component" value="Unassembled WGS sequence"/>
</dbReference>
<gene>
    <name evidence="7" type="primary">DLT1</name>
    <name evidence="9" type="ORF">CSUB01_00707</name>
</gene>
<dbReference type="OMA" id="SHYEYAR"/>
<feature type="transmembrane region" description="Helical" evidence="7">
    <location>
        <begin position="49"/>
        <end position="71"/>
    </location>
</feature>
<evidence type="ECO:0000256" key="8">
    <source>
        <dbReference type="SAM" id="MobiDB-lite"/>
    </source>
</evidence>
<evidence type="ECO:0000256" key="6">
    <source>
        <dbReference type="ARBA" id="ARBA00023136"/>
    </source>
</evidence>
<reference evidence="10" key="1">
    <citation type="journal article" date="2014" name="Genome Announc.">
        <title>Draft genome sequence of Colletotrichum sublineola, a destructive pathogen of cultivated sorghum.</title>
        <authorList>
            <person name="Baroncelli R."/>
            <person name="Sanz-Martin J.M."/>
            <person name="Rech G.E."/>
            <person name="Sukno S.A."/>
            <person name="Thon M.R."/>
        </authorList>
    </citation>
    <scope>NUCLEOTIDE SEQUENCE [LARGE SCALE GENOMIC DNA]</scope>
    <source>
        <strain evidence="10">TX430BB</strain>
    </source>
</reference>
<comment type="function">
    <text evidence="1 7">Required for growth under high-pressure and low-temperature conditions.</text>
</comment>
<keyword evidence="5 7" id="KW-1133">Transmembrane helix</keyword>
<feature type="region of interest" description="Disordered" evidence="8">
    <location>
        <begin position="308"/>
        <end position="345"/>
    </location>
</feature>
<evidence type="ECO:0000313" key="9">
    <source>
        <dbReference type="EMBL" id="KDN66041.1"/>
    </source>
</evidence>
<dbReference type="GO" id="GO:0016020">
    <property type="term" value="C:membrane"/>
    <property type="evidence" value="ECO:0007669"/>
    <property type="project" value="UniProtKB-SubCell"/>
</dbReference>